<dbReference type="Proteomes" id="UP000267251">
    <property type="component" value="Unassembled WGS sequence"/>
</dbReference>
<dbReference type="Pfam" id="PF09814">
    <property type="entry name" value="HECT_2"/>
    <property type="match status" value="1"/>
</dbReference>
<dbReference type="OrthoDB" id="66510at2759"/>
<proteinExistence type="predicted"/>
<dbReference type="GO" id="GO:0030332">
    <property type="term" value="F:cyclin binding"/>
    <property type="evidence" value="ECO:0007669"/>
    <property type="project" value="TreeGrafter"/>
</dbReference>
<dbReference type="GO" id="GO:0005829">
    <property type="term" value="C:cytosol"/>
    <property type="evidence" value="ECO:0007669"/>
    <property type="project" value="TreeGrafter"/>
</dbReference>
<dbReference type="InterPro" id="IPR019193">
    <property type="entry name" value="UBQ-conj_enz_E2-bd_prot"/>
</dbReference>
<protein>
    <submittedName>
        <fullName evidence="1">Ubiquitin-conjugating enzyme E2-binding protein</fullName>
    </submittedName>
</protein>
<dbReference type="GO" id="GO:0005634">
    <property type="term" value="C:nucleus"/>
    <property type="evidence" value="ECO:0007669"/>
    <property type="project" value="TreeGrafter"/>
</dbReference>
<reference evidence="2" key="1">
    <citation type="journal article" date="2018" name="Nat. Microbiol.">
        <title>Leveraging single-cell genomics to expand the fungal tree of life.</title>
        <authorList>
            <person name="Ahrendt S.R."/>
            <person name="Quandt C.A."/>
            <person name="Ciobanu D."/>
            <person name="Clum A."/>
            <person name="Salamov A."/>
            <person name="Andreopoulos B."/>
            <person name="Cheng J.F."/>
            <person name="Woyke T."/>
            <person name="Pelin A."/>
            <person name="Henrissat B."/>
            <person name="Reynolds N.K."/>
            <person name="Benny G.L."/>
            <person name="Smith M.E."/>
            <person name="James T.Y."/>
            <person name="Grigoriev I.V."/>
        </authorList>
    </citation>
    <scope>NUCLEOTIDE SEQUENCE [LARGE SCALE GENOMIC DNA]</scope>
</reference>
<dbReference type="GO" id="GO:0031624">
    <property type="term" value="F:ubiquitin conjugating enzyme binding"/>
    <property type="evidence" value="ECO:0007669"/>
    <property type="project" value="TreeGrafter"/>
</dbReference>
<dbReference type="EMBL" id="KZ988215">
    <property type="protein sequence ID" value="RKP12759.1"/>
    <property type="molecule type" value="Genomic_DNA"/>
</dbReference>
<dbReference type="AlphaFoldDB" id="A0A4V1IXZ3"/>
<sequence>MPATNLEKPTLAWFAEWLPHLGMVDLRCKWALDDKEDPKIHLVLQANQQTGQIRLDKDPDNPITLSLPVPAVESCTVAPASTGSFRYKTAKQTHSGLVEEPKVPFSARDLASLNGIQCKYCTRLVTDPTTQWQRIRDLPSEGWEELVGAWACHDEVYAKEARAQGILAKSGMCFVGQGHIQLCVDD</sequence>
<gene>
    <name evidence="1" type="ORF">BJ684DRAFT_20722</name>
</gene>
<dbReference type="GO" id="GO:0000209">
    <property type="term" value="P:protein polyubiquitination"/>
    <property type="evidence" value="ECO:0007669"/>
    <property type="project" value="TreeGrafter"/>
</dbReference>
<dbReference type="GO" id="GO:0000151">
    <property type="term" value="C:ubiquitin ligase complex"/>
    <property type="evidence" value="ECO:0007669"/>
    <property type="project" value="TreeGrafter"/>
</dbReference>
<dbReference type="PANTHER" id="PTHR31531">
    <property type="entry name" value="E3 UBIQUITIN-PROTEIN LIGASE E3D FAMILY MEMBER"/>
    <property type="match status" value="1"/>
</dbReference>
<dbReference type="GO" id="GO:0043161">
    <property type="term" value="P:proteasome-mediated ubiquitin-dependent protein catabolic process"/>
    <property type="evidence" value="ECO:0007669"/>
    <property type="project" value="TreeGrafter"/>
</dbReference>
<dbReference type="GO" id="GO:0006513">
    <property type="term" value="P:protein monoubiquitination"/>
    <property type="evidence" value="ECO:0007669"/>
    <property type="project" value="TreeGrafter"/>
</dbReference>
<evidence type="ECO:0000313" key="2">
    <source>
        <dbReference type="Proteomes" id="UP000267251"/>
    </source>
</evidence>
<feature type="non-terminal residue" evidence="1">
    <location>
        <position position="186"/>
    </location>
</feature>
<dbReference type="GO" id="GO:0061630">
    <property type="term" value="F:ubiquitin protein ligase activity"/>
    <property type="evidence" value="ECO:0007669"/>
    <property type="project" value="TreeGrafter"/>
</dbReference>
<dbReference type="GO" id="GO:0051865">
    <property type="term" value="P:protein autoubiquitination"/>
    <property type="evidence" value="ECO:0007669"/>
    <property type="project" value="TreeGrafter"/>
</dbReference>
<accession>A0A4V1IXZ3</accession>
<keyword evidence="2" id="KW-1185">Reference proteome</keyword>
<evidence type="ECO:0000313" key="1">
    <source>
        <dbReference type="EMBL" id="RKP12759.1"/>
    </source>
</evidence>
<name>A0A4V1IXZ3_9FUNG</name>
<organism evidence="1 2">
    <name type="scientific">Piptocephalis cylindrospora</name>
    <dbReference type="NCBI Taxonomy" id="1907219"/>
    <lineage>
        <taxon>Eukaryota</taxon>
        <taxon>Fungi</taxon>
        <taxon>Fungi incertae sedis</taxon>
        <taxon>Zoopagomycota</taxon>
        <taxon>Zoopagomycotina</taxon>
        <taxon>Zoopagomycetes</taxon>
        <taxon>Zoopagales</taxon>
        <taxon>Piptocephalidaceae</taxon>
        <taxon>Piptocephalis</taxon>
    </lineage>
</organism>
<dbReference type="PANTHER" id="PTHR31531:SF2">
    <property type="entry name" value="E3 UBIQUITIN-PROTEIN LIGASE E3D"/>
    <property type="match status" value="1"/>
</dbReference>